<evidence type="ECO:0000313" key="2">
    <source>
        <dbReference type="EMBL" id="KAK9085107.1"/>
    </source>
</evidence>
<accession>A0AAP0HHM1</accession>
<dbReference type="AlphaFoldDB" id="A0AAP0HHM1"/>
<reference evidence="2 3" key="1">
    <citation type="submission" date="2024-01" db="EMBL/GenBank/DDBJ databases">
        <title>Genome assemblies of Stephania.</title>
        <authorList>
            <person name="Yang L."/>
        </authorList>
    </citation>
    <scope>NUCLEOTIDE SEQUENCE [LARGE SCALE GENOMIC DNA]</scope>
    <source>
        <strain evidence="2">QJT</strain>
        <tissue evidence="2">Leaf</tissue>
    </source>
</reference>
<dbReference type="Pfam" id="PF00646">
    <property type="entry name" value="F-box"/>
    <property type="match status" value="1"/>
</dbReference>
<evidence type="ECO:0000313" key="3">
    <source>
        <dbReference type="Proteomes" id="UP001417504"/>
    </source>
</evidence>
<sequence length="98" mass="11135">MRGKHLAIISENRLINLPEPILHHIFSLLPTKEVVRTTRLLSKKWTHFSASLPCLNFNIKIHDTDLEFPCFPAHADEFLASRHGASGGPDIHTCRLED</sequence>
<feature type="domain" description="F-box" evidence="1">
    <location>
        <begin position="11"/>
        <end position="45"/>
    </location>
</feature>
<dbReference type="PANTHER" id="PTHR34223">
    <property type="entry name" value="OS11G0201299 PROTEIN"/>
    <property type="match status" value="1"/>
</dbReference>
<comment type="caution">
    <text evidence="2">The sequence shown here is derived from an EMBL/GenBank/DDBJ whole genome shotgun (WGS) entry which is preliminary data.</text>
</comment>
<dbReference type="InterPro" id="IPR036047">
    <property type="entry name" value="F-box-like_dom_sf"/>
</dbReference>
<dbReference type="SUPFAM" id="SSF81383">
    <property type="entry name" value="F-box domain"/>
    <property type="match status" value="1"/>
</dbReference>
<dbReference type="Proteomes" id="UP001417504">
    <property type="component" value="Unassembled WGS sequence"/>
</dbReference>
<organism evidence="2 3">
    <name type="scientific">Stephania japonica</name>
    <dbReference type="NCBI Taxonomy" id="461633"/>
    <lineage>
        <taxon>Eukaryota</taxon>
        <taxon>Viridiplantae</taxon>
        <taxon>Streptophyta</taxon>
        <taxon>Embryophyta</taxon>
        <taxon>Tracheophyta</taxon>
        <taxon>Spermatophyta</taxon>
        <taxon>Magnoliopsida</taxon>
        <taxon>Ranunculales</taxon>
        <taxon>Menispermaceae</taxon>
        <taxon>Menispermoideae</taxon>
        <taxon>Cissampelideae</taxon>
        <taxon>Stephania</taxon>
    </lineage>
</organism>
<name>A0AAP0HHM1_9MAGN</name>
<dbReference type="InterPro" id="IPR001810">
    <property type="entry name" value="F-box_dom"/>
</dbReference>
<dbReference type="PROSITE" id="PS50181">
    <property type="entry name" value="FBOX"/>
    <property type="match status" value="1"/>
</dbReference>
<dbReference type="PANTHER" id="PTHR34223:SF51">
    <property type="entry name" value="OS06G0556300 PROTEIN"/>
    <property type="match status" value="1"/>
</dbReference>
<keyword evidence="3" id="KW-1185">Reference proteome</keyword>
<dbReference type="EMBL" id="JBBNAE010000011">
    <property type="protein sequence ID" value="KAK9085107.1"/>
    <property type="molecule type" value="Genomic_DNA"/>
</dbReference>
<proteinExistence type="predicted"/>
<dbReference type="InterPro" id="IPR053197">
    <property type="entry name" value="F-box_SCFL_complex_component"/>
</dbReference>
<dbReference type="Gene3D" id="1.20.1280.50">
    <property type="match status" value="1"/>
</dbReference>
<gene>
    <name evidence="2" type="ORF">Sjap_025518</name>
</gene>
<evidence type="ECO:0000259" key="1">
    <source>
        <dbReference type="PROSITE" id="PS50181"/>
    </source>
</evidence>
<protein>
    <recommendedName>
        <fullName evidence="1">F-box domain-containing protein</fullName>
    </recommendedName>
</protein>